<reference evidence="8" key="1">
    <citation type="journal article" date="2021" name="Nat. Commun.">
        <title>Genetic determinants of endophytism in the Arabidopsis root mycobiome.</title>
        <authorList>
            <person name="Mesny F."/>
            <person name="Miyauchi S."/>
            <person name="Thiergart T."/>
            <person name="Pickel B."/>
            <person name="Atanasova L."/>
            <person name="Karlsson M."/>
            <person name="Huettel B."/>
            <person name="Barry K.W."/>
            <person name="Haridas S."/>
            <person name="Chen C."/>
            <person name="Bauer D."/>
            <person name="Andreopoulos W."/>
            <person name="Pangilinan J."/>
            <person name="LaButti K."/>
            <person name="Riley R."/>
            <person name="Lipzen A."/>
            <person name="Clum A."/>
            <person name="Drula E."/>
            <person name="Henrissat B."/>
            <person name="Kohler A."/>
            <person name="Grigoriev I.V."/>
            <person name="Martin F.M."/>
            <person name="Hacquard S."/>
        </authorList>
    </citation>
    <scope>NUCLEOTIDE SEQUENCE</scope>
    <source>
        <strain evidence="8">MPI-CAGE-AT-0147</strain>
    </source>
</reference>
<protein>
    <submittedName>
        <fullName evidence="8">Fungal-specific transcription factor domain-containing protein</fullName>
    </submittedName>
</protein>
<comment type="caution">
    <text evidence="8">The sequence shown here is derived from an EMBL/GenBank/DDBJ whole genome shotgun (WGS) entry which is preliminary data.</text>
</comment>
<comment type="subcellular location">
    <subcellularLocation>
        <location evidence="1">Nucleus</location>
    </subcellularLocation>
</comment>
<dbReference type="Gene3D" id="4.10.240.10">
    <property type="entry name" value="Zn(2)-C6 fungal-type DNA-binding domain"/>
    <property type="match status" value="1"/>
</dbReference>
<dbReference type="Pfam" id="PF04082">
    <property type="entry name" value="Fungal_trans"/>
    <property type="match status" value="1"/>
</dbReference>
<dbReference type="PANTHER" id="PTHR47338:SF4">
    <property type="entry name" value="ZN(II)2CYS6 TRANSCRIPTION FACTOR (EUROFUNG)"/>
    <property type="match status" value="1"/>
</dbReference>
<dbReference type="SUPFAM" id="SSF57701">
    <property type="entry name" value="Zn2/Cys6 DNA-binding domain"/>
    <property type="match status" value="1"/>
</dbReference>
<proteinExistence type="predicted"/>
<dbReference type="GO" id="GO:0000981">
    <property type="term" value="F:DNA-binding transcription factor activity, RNA polymerase II-specific"/>
    <property type="evidence" value="ECO:0007669"/>
    <property type="project" value="InterPro"/>
</dbReference>
<evidence type="ECO:0000313" key="8">
    <source>
        <dbReference type="EMBL" id="KAH7121499.1"/>
    </source>
</evidence>
<dbReference type="SMART" id="SM00066">
    <property type="entry name" value="GAL4"/>
    <property type="match status" value="1"/>
</dbReference>
<dbReference type="InterPro" id="IPR036864">
    <property type="entry name" value="Zn2-C6_fun-type_DNA-bd_sf"/>
</dbReference>
<dbReference type="PROSITE" id="PS50048">
    <property type="entry name" value="ZN2_CY6_FUNGAL_2"/>
    <property type="match status" value="1"/>
</dbReference>
<evidence type="ECO:0000256" key="2">
    <source>
        <dbReference type="ARBA" id="ARBA00022723"/>
    </source>
</evidence>
<gene>
    <name evidence="8" type="ORF">EDB81DRAFT_700380</name>
</gene>
<feature type="compositionally biased region" description="Polar residues" evidence="6">
    <location>
        <begin position="132"/>
        <end position="143"/>
    </location>
</feature>
<accession>A0A9P9DMB8</accession>
<evidence type="ECO:0000256" key="4">
    <source>
        <dbReference type="ARBA" id="ARBA00023163"/>
    </source>
</evidence>
<dbReference type="InterPro" id="IPR007219">
    <property type="entry name" value="XnlR_reg_dom"/>
</dbReference>
<organism evidence="8 9">
    <name type="scientific">Dactylonectria macrodidyma</name>
    <dbReference type="NCBI Taxonomy" id="307937"/>
    <lineage>
        <taxon>Eukaryota</taxon>
        <taxon>Fungi</taxon>
        <taxon>Dikarya</taxon>
        <taxon>Ascomycota</taxon>
        <taxon>Pezizomycotina</taxon>
        <taxon>Sordariomycetes</taxon>
        <taxon>Hypocreomycetidae</taxon>
        <taxon>Hypocreales</taxon>
        <taxon>Nectriaceae</taxon>
        <taxon>Dactylonectria</taxon>
    </lineage>
</organism>
<dbReference type="GO" id="GO:0008270">
    <property type="term" value="F:zinc ion binding"/>
    <property type="evidence" value="ECO:0007669"/>
    <property type="project" value="InterPro"/>
</dbReference>
<dbReference type="EMBL" id="JAGMUV010000024">
    <property type="protein sequence ID" value="KAH7121499.1"/>
    <property type="molecule type" value="Genomic_DNA"/>
</dbReference>
<evidence type="ECO:0000259" key="7">
    <source>
        <dbReference type="PROSITE" id="PS50048"/>
    </source>
</evidence>
<dbReference type="Pfam" id="PF00172">
    <property type="entry name" value="Zn_clus"/>
    <property type="match status" value="1"/>
</dbReference>
<dbReference type="GO" id="GO:0005634">
    <property type="term" value="C:nucleus"/>
    <property type="evidence" value="ECO:0007669"/>
    <property type="project" value="UniProtKB-SubCell"/>
</dbReference>
<evidence type="ECO:0000256" key="6">
    <source>
        <dbReference type="SAM" id="MobiDB-lite"/>
    </source>
</evidence>
<keyword evidence="3" id="KW-0805">Transcription regulation</keyword>
<dbReference type="SMART" id="SM00906">
    <property type="entry name" value="Fungal_trans"/>
    <property type="match status" value="1"/>
</dbReference>
<dbReference type="OrthoDB" id="5046906at2759"/>
<dbReference type="CDD" id="cd12148">
    <property type="entry name" value="fungal_TF_MHR"/>
    <property type="match status" value="1"/>
</dbReference>
<name>A0A9P9DMB8_9HYPO</name>
<feature type="region of interest" description="Disordered" evidence="6">
    <location>
        <begin position="1"/>
        <end position="24"/>
    </location>
</feature>
<feature type="region of interest" description="Disordered" evidence="6">
    <location>
        <begin position="109"/>
        <end position="151"/>
    </location>
</feature>
<keyword evidence="5" id="KW-0539">Nucleus</keyword>
<evidence type="ECO:0000256" key="5">
    <source>
        <dbReference type="ARBA" id="ARBA00023242"/>
    </source>
</evidence>
<dbReference type="CDD" id="cd00067">
    <property type="entry name" value="GAL4"/>
    <property type="match status" value="1"/>
</dbReference>
<dbReference type="GO" id="GO:0006351">
    <property type="term" value="P:DNA-templated transcription"/>
    <property type="evidence" value="ECO:0007669"/>
    <property type="project" value="InterPro"/>
</dbReference>
<dbReference type="PANTHER" id="PTHR47338">
    <property type="entry name" value="ZN(II)2CYS6 TRANSCRIPTION FACTOR (EUROFUNG)-RELATED"/>
    <property type="match status" value="1"/>
</dbReference>
<dbReference type="InterPro" id="IPR001138">
    <property type="entry name" value="Zn2Cys6_DnaBD"/>
</dbReference>
<keyword evidence="9" id="KW-1185">Reference proteome</keyword>
<evidence type="ECO:0000256" key="3">
    <source>
        <dbReference type="ARBA" id="ARBA00023015"/>
    </source>
</evidence>
<feature type="domain" description="Zn(2)-C6 fungal-type" evidence="7">
    <location>
        <begin position="33"/>
        <end position="62"/>
    </location>
</feature>
<sequence>MSDAADQISPGGSGSPSPPKHGIYKPIRRIGQACIPCRRKKARCSGERPCRSCVRSSHHCIYSREQHRDVGALANSLLSDAGPTESTSQRLSRVESKLDLIFQRLDQLVPHDRQTPRSSESSANAAPAYSLDGSTTGAQSPSYGPSWPVRHGPVERRTDLDLVEGPFRRQDHAPKLDDLISQQVARGVFKDYFRCAHGQPYALFHEATFWRQLDQKQLPDHLLLAIMSHAVRFSTDAFFEGRKDSLSVLFANMAWRSIVVLYFQERVEADITIVKTMMLLSIFDFTAGHDRHSSAWVKIGLAVRISQDLRLMLDCPTSIGVAEKEERRRVFWSVYMLDRLASCARARPPAVLEASCHLSLPCDEQLWRMECESKSHKLDDIVSQNANTGEHPGFPALVMALTSILGRCAQCMMQDHNDRQRKPPWDQSSDYAAICSDLLSLEGFFEQPIGEALLSCFIDGIEIDPGLASPVVFARVLFCLSHCLLNQPFLLRRRTDPSQARAPNTFLSRALGTGLEYSRRLVNELRDARLAGYILRGSFLGYCTVVAGGVHAMYTCSDDPIIKQESSNCLSVCRQILNDLSEYWPSCVSMSDAMDKFASCADRFGSLISPASHAQPLGGADSDLMWSLLDYSTLASAPDGFWETESYATSPTASDMSIGNQLDVVPTASGQGLLDCSIAVDGQTYSNTHFASFILCDPLVQL</sequence>
<evidence type="ECO:0000313" key="9">
    <source>
        <dbReference type="Proteomes" id="UP000738349"/>
    </source>
</evidence>
<evidence type="ECO:0000256" key="1">
    <source>
        <dbReference type="ARBA" id="ARBA00004123"/>
    </source>
</evidence>
<dbReference type="InterPro" id="IPR050815">
    <property type="entry name" value="TF_fung"/>
</dbReference>
<keyword evidence="2" id="KW-0479">Metal-binding</keyword>
<dbReference type="AlphaFoldDB" id="A0A9P9DMB8"/>
<dbReference type="GO" id="GO:0003677">
    <property type="term" value="F:DNA binding"/>
    <property type="evidence" value="ECO:0007669"/>
    <property type="project" value="InterPro"/>
</dbReference>
<dbReference type="Proteomes" id="UP000738349">
    <property type="component" value="Unassembled WGS sequence"/>
</dbReference>
<keyword evidence="4" id="KW-0804">Transcription</keyword>
<dbReference type="PROSITE" id="PS00463">
    <property type="entry name" value="ZN2_CY6_FUNGAL_1"/>
    <property type="match status" value="1"/>
</dbReference>